<dbReference type="GO" id="GO:0009298">
    <property type="term" value="P:GDP-mannose biosynthetic process"/>
    <property type="evidence" value="ECO:0007669"/>
    <property type="project" value="TreeGrafter"/>
</dbReference>
<keyword evidence="13" id="KW-1185">Reference proteome</keyword>
<protein>
    <recommendedName>
        <fullName evidence="2">mannose-1-phosphate guanylyltransferase</fullName>
        <ecNumber evidence="2">2.7.7.13</ecNumber>
    </recommendedName>
</protein>
<dbReference type="InterPro" id="IPR054566">
    <property type="entry name" value="ManC/GMP-like_b-helix"/>
</dbReference>
<sequence>MTADKPSLVPVILCGGSGTRLWPLSREHYPKQFLALGQEGRSMLQDTATRLDGVSGAIARAAPIVVCNAEHRFLAAQQLQEAGVQDSRIVLEPVGRNTAPALTLAALVAEPHAVMLAMPADHVFTRPGELQRAVERAWPLAVEGAMVTFGITPSRPETGYGYIEKAAPVANGAAFAIASFAEKPDAGRAQDYLASGQYLWNSGLFMVRADQWLKAMQALQAPMLRACRAAMAQSREDMDFIRPGAQDFGACPADSIDYAVMEHLPAQPALGVPACVVPLDAGWSDLGAWDALWDVMPRDANGNATRGQTLAVDTRGSLLLSETSLIATVGVDNLVVVETADAILVADRRKTQDVKKIVAELKAQRRELVTTHRKVHRPWGWYDCIDHGERFQVKRIVVKPGASLSLQMHHHRAEHWVVVRGTAEVTHGEKVFLLSENQSTFIPLGHTHRLRNPGKVPLEIIEVQSGSYLGEDDIVRLEDSFGRMAELPQDGAPQA</sequence>
<evidence type="ECO:0000259" key="11">
    <source>
        <dbReference type="Pfam" id="PF22640"/>
    </source>
</evidence>
<dbReference type="SUPFAM" id="SSF53448">
    <property type="entry name" value="Nucleotide-diphospho-sugar transferases"/>
    <property type="match status" value="1"/>
</dbReference>
<dbReference type="PANTHER" id="PTHR46390:SF1">
    <property type="entry name" value="MANNOSE-1-PHOSPHATE GUANYLYLTRANSFERASE"/>
    <property type="match status" value="1"/>
</dbReference>
<feature type="domain" description="MannoseP isomerase/GMP-like beta-helix" evidence="11">
    <location>
        <begin position="308"/>
        <end position="361"/>
    </location>
</feature>
<dbReference type="Pfam" id="PF00483">
    <property type="entry name" value="NTP_transferase"/>
    <property type="match status" value="1"/>
</dbReference>
<dbReference type="OrthoDB" id="9806359at2"/>
<keyword evidence="5" id="KW-0547">Nucleotide-binding</keyword>
<dbReference type="InterPro" id="IPR006375">
    <property type="entry name" value="Man1P_GuaTrfase/Man6P_Isoase"/>
</dbReference>
<reference evidence="12 13" key="1">
    <citation type="submission" date="2019-07" db="EMBL/GenBank/DDBJ databases">
        <title>Complete genome sequence of Comamonas sp. NLF 7-7 isolated from livestock.</title>
        <authorList>
            <person name="Kim D.H."/>
            <person name="Kim J.G."/>
        </authorList>
    </citation>
    <scope>NUCLEOTIDE SEQUENCE [LARGE SCALE GENOMIC DNA]</scope>
    <source>
        <strain evidence="12 13">NLF 7-7</strain>
    </source>
</reference>
<evidence type="ECO:0000256" key="4">
    <source>
        <dbReference type="ARBA" id="ARBA00022695"/>
    </source>
</evidence>
<dbReference type="FunFam" id="2.60.120.10:FF:000032">
    <property type="entry name" value="Mannose-1-phosphate guanylyltransferase/mannose-6-phosphate isomerase"/>
    <property type="match status" value="1"/>
</dbReference>
<dbReference type="AlphaFoldDB" id="A0A5B8RUI3"/>
<dbReference type="InterPro" id="IPR001538">
    <property type="entry name" value="Man6P_isomerase-2_C"/>
</dbReference>
<dbReference type="PANTHER" id="PTHR46390">
    <property type="entry name" value="MANNOSE-1-PHOSPHATE GUANYLYLTRANSFERASE"/>
    <property type="match status" value="1"/>
</dbReference>
<evidence type="ECO:0000256" key="7">
    <source>
        <dbReference type="ARBA" id="ARBA00047343"/>
    </source>
</evidence>
<evidence type="ECO:0000256" key="3">
    <source>
        <dbReference type="ARBA" id="ARBA00022679"/>
    </source>
</evidence>
<dbReference type="Pfam" id="PF22640">
    <property type="entry name" value="ManC_GMP_beta-helix"/>
    <property type="match status" value="1"/>
</dbReference>
<keyword evidence="4 12" id="KW-0548">Nucleotidyltransferase</keyword>
<dbReference type="GO" id="GO:0000271">
    <property type="term" value="P:polysaccharide biosynthetic process"/>
    <property type="evidence" value="ECO:0007669"/>
    <property type="project" value="InterPro"/>
</dbReference>
<organism evidence="12 13">
    <name type="scientific">Comamonas flocculans</name>
    <dbReference type="NCBI Taxonomy" id="2597701"/>
    <lineage>
        <taxon>Bacteria</taxon>
        <taxon>Pseudomonadati</taxon>
        <taxon>Pseudomonadota</taxon>
        <taxon>Betaproteobacteria</taxon>
        <taxon>Burkholderiales</taxon>
        <taxon>Comamonadaceae</taxon>
        <taxon>Comamonas</taxon>
    </lineage>
</organism>
<dbReference type="NCBIfam" id="TIGR01479">
    <property type="entry name" value="GMP_PMI"/>
    <property type="match status" value="1"/>
</dbReference>
<dbReference type="InterPro" id="IPR051161">
    <property type="entry name" value="Mannose-6P_isomerase_type2"/>
</dbReference>
<dbReference type="CDD" id="cd02213">
    <property type="entry name" value="cupin_PMI_typeII_C"/>
    <property type="match status" value="1"/>
</dbReference>
<dbReference type="Gene3D" id="2.60.120.10">
    <property type="entry name" value="Jelly Rolls"/>
    <property type="match status" value="1"/>
</dbReference>
<evidence type="ECO:0000259" key="10">
    <source>
        <dbReference type="Pfam" id="PF01050"/>
    </source>
</evidence>
<dbReference type="CDD" id="cd02509">
    <property type="entry name" value="GDP-M1P_Guanylyltransferase"/>
    <property type="match status" value="1"/>
</dbReference>
<dbReference type="GO" id="GO:0004475">
    <property type="term" value="F:mannose-1-phosphate guanylyltransferase (GTP) activity"/>
    <property type="evidence" value="ECO:0007669"/>
    <property type="project" value="UniProtKB-EC"/>
</dbReference>
<dbReference type="RefSeq" id="WP_146912074.1">
    <property type="nucleotide sequence ID" value="NZ_CP042344.1"/>
</dbReference>
<dbReference type="Gene3D" id="3.90.550.10">
    <property type="entry name" value="Spore Coat Polysaccharide Biosynthesis Protein SpsA, Chain A"/>
    <property type="match status" value="1"/>
</dbReference>
<gene>
    <name evidence="12" type="ORF">FOZ74_05220</name>
</gene>
<feature type="domain" description="Mannose-6-phosphate isomerase type II C-terminal" evidence="10">
    <location>
        <begin position="366"/>
        <end position="479"/>
    </location>
</feature>
<dbReference type="EC" id="2.7.7.13" evidence="2"/>
<keyword evidence="12" id="KW-0413">Isomerase</keyword>
<accession>A0A5B8RUI3</accession>
<dbReference type="InterPro" id="IPR029044">
    <property type="entry name" value="Nucleotide-diphossugar_trans"/>
</dbReference>
<dbReference type="InterPro" id="IPR005835">
    <property type="entry name" value="NTP_transferase_dom"/>
</dbReference>
<dbReference type="EMBL" id="CP042344">
    <property type="protein sequence ID" value="QEA12478.1"/>
    <property type="molecule type" value="Genomic_DNA"/>
</dbReference>
<dbReference type="Proteomes" id="UP000321199">
    <property type="component" value="Chromosome"/>
</dbReference>
<comment type="similarity">
    <text evidence="1 8">Belongs to the mannose-6-phosphate isomerase type 2 family.</text>
</comment>
<dbReference type="GO" id="GO:0016853">
    <property type="term" value="F:isomerase activity"/>
    <property type="evidence" value="ECO:0007669"/>
    <property type="project" value="UniProtKB-KW"/>
</dbReference>
<evidence type="ECO:0000256" key="6">
    <source>
        <dbReference type="ARBA" id="ARBA00023134"/>
    </source>
</evidence>
<evidence type="ECO:0000259" key="9">
    <source>
        <dbReference type="Pfam" id="PF00483"/>
    </source>
</evidence>
<keyword evidence="3 12" id="KW-0808">Transferase</keyword>
<dbReference type="SUPFAM" id="SSF51182">
    <property type="entry name" value="RmlC-like cupins"/>
    <property type="match status" value="1"/>
</dbReference>
<evidence type="ECO:0000256" key="8">
    <source>
        <dbReference type="RuleBase" id="RU004190"/>
    </source>
</evidence>
<comment type="catalytic activity">
    <reaction evidence="7">
        <text>alpha-D-mannose 1-phosphate + GTP + H(+) = GDP-alpha-D-mannose + diphosphate</text>
        <dbReference type="Rhea" id="RHEA:15229"/>
        <dbReference type="ChEBI" id="CHEBI:15378"/>
        <dbReference type="ChEBI" id="CHEBI:33019"/>
        <dbReference type="ChEBI" id="CHEBI:37565"/>
        <dbReference type="ChEBI" id="CHEBI:57527"/>
        <dbReference type="ChEBI" id="CHEBI:58409"/>
        <dbReference type="EC" id="2.7.7.13"/>
    </reaction>
</comment>
<proteinExistence type="inferred from homology"/>
<name>A0A5B8RUI3_9BURK</name>
<dbReference type="KEGG" id="cof:FOZ74_05220"/>
<dbReference type="Pfam" id="PF01050">
    <property type="entry name" value="MannoseP_isomer"/>
    <property type="match status" value="1"/>
</dbReference>
<dbReference type="FunFam" id="3.90.550.10:FF:000046">
    <property type="entry name" value="Mannose-1-phosphate guanylyltransferase (GDP)"/>
    <property type="match status" value="1"/>
</dbReference>
<evidence type="ECO:0000313" key="12">
    <source>
        <dbReference type="EMBL" id="QEA12478.1"/>
    </source>
</evidence>
<evidence type="ECO:0000256" key="2">
    <source>
        <dbReference type="ARBA" id="ARBA00012387"/>
    </source>
</evidence>
<dbReference type="InterPro" id="IPR014710">
    <property type="entry name" value="RmlC-like_jellyroll"/>
</dbReference>
<keyword evidence="6" id="KW-0342">GTP-binding</keyword>
<feature type="domain" description="Nucleotidyl transferase" evidence="9">
    <location>
        <begin position="10"/>
        <end position="300"/>
    </location>
</feature>
<evidence type="ECO:0000256" key="1">
    <source>
        <dbReference type="ARBA" id="ARBA00006115"/>
    </source>
</evidence>
<evidence type="ECO:0000256" key="5">
    <source>
        <dbReference type="ARBA" id="ARBA00022741"/>
    </source>
</evidence>
<dbReference type="GO" id="GO:0005525">
    <property type="term" value="F:GTP binding"/>
    <property type="evidence" value="ECO:0007669"/>
    <property type="project" value="UniProtKB-KW"/>
</dbReference>
<dbReference type="InterPro" id="IPR049577">
    <property type="entry name" value="GMPP_N"/>
</dbReference>
<dbReference type="InterPro" id="IPR011051">
    <property type="entry name" value="RmlC_Cupin_sf"/>
</dbReference>
<evidence type="ECO:0000313" key="13">
    <source>
        <dbReference type="Proteomes" id="UP000321199"/>
    </source>
</evidence>